<comment type="caution">
    <text evidence="1">The sequence shown here is derived from an EMBL/GenBank/DDBJ whole genome shotgun (WGS) entry which is preliminary data.</text>
</comment>
<protein>
    <submittedName>
        <fullName evidence="1">PIG-L family deacetylase</fullName>
    </submittedName>
</protein>
<organism evidence="1 2">
    <name type="scientific">Persicirhabdus sediminis</name>
    <dbReference type="NCBI Taxonomy" id="454144"/>
    <lineage>
        <taxon>Bacteria</taxon>
        <taxon>Pseudomonadati</taxon>
        <taxon>Verrucomicrobiota</taxon>
        <taxon>Verrucomicrobiia</taxon>
        <taxon>Verrucomicrobiales</taxon>
        <taxon>Verrucomicrobiaceae</taxon>
        <taxon>Persicirhabdus</taxon>
    </lineage>
</organism>
<dbReference type="InterPro" id="IPR003737">
    <property type="entry name" value="GlcNAc_PI_deacetylase-related"/>
</dbReference>
<dbReference type="AlphaFoldDB" id="A0A8J7MGC5"/>
<dbReference type="InterPro" id="IPR024078">
    <property type="entry name" value="LmbE-like_dom_sf"/>
</dbReference>
<gene>
    <name evidence="1" type="ORF">JIN82_14620</name>
</gene>
<evidence type="ECO:0000313" key="2">
    <source>
        <dbReference type="Proteomes" id="UP000624703"/>
    </source>
</evidence>
<keyword evidence="2" id="KW-1185">Reference proteome</keyword>
<dbReference type="RefSeq" id="WP_200312409.1">
    <property type="nucleotide sequence ID" value="NZ_JAENIM010000045.1"/>
</dbReference>
<reference evidence="1" key="1">
    <citation type="submission" date="2021-01" db="EMBL/GenBank/DDBJ databases">
        <title>Modified the classification status of verrucomicrobia.</title>
        <authorList>
            <person name="Feng X."/>
        </authorList>
    </citation>
    <scope>NUCLEOTIDE SEQUENCE</scope>
    <source>
        <strain evidence="1">_KCTC 22039</strain>
    </source>
</reference>
<sequence length="274" mass="30185">MDIYIPDSLDRDQALARTTHLGIGAHQDDLEFMAMDGILKCFQKKDQWFAGITCTNGAGSARSGAYAEFTDEEMVLCRQQEQRTAADIGQYAYMSQLMLPSSAVKSNNDEFVSSLAKLIEDSQAEVIYTHNPADKHATHIGVFAGVLKAIRSLPADKRPKQLIGCEVWRNLDWLDDDKKVVMDLTAHQNLAAALNGVFDSQISGGKRYDLAVQGRRAANATFFDSHSTDDAESIAFGIDLSALISDESIDPKTYIASLINDFKNDVDDALSNFF</sequence>
<dbReference type="Proteomes" id="UP000624703">
    <property type="component" value="Unassembled WGS sequence"/>
</dbReference>
<dbReference type="SUPFAM" id="SSF102588">
    <property type="entry name" value="LmbE-like"/>
    <property type="match status" value="1"/>
</dbReference>
<dbReference type="EMBL" id="JAENIM010000045">
    <property type="protein sequence ID" value="MBK1792395.1"/>
    <property type="molecule type" value="Genomic_DNA"/>
</dbReference>
<evidence type="ECO:0000313" key="1">
    <source>
        <dbReference type="EMBL" id="MBK1792395.1"/>
    </source>
</evidence>
<proteinExistence type="predicted"/>
<dbReference type="Pfam" id="PF02585">
    <property type="entry name" value="PIG-L"/>
    <property type="match status" value="1"/>
</dbReference>
<accession>A0A8J7MGC5</accession>
<dbReference type="Gene3D" id="3.40.50.10320">
    <property type="entry name" value="LmbE-like"/>
    <property type="match status" value="1"/>
</dbReference>
<name>A0A8J7MGC5_9BACT</name>